<evidence type="ECO:0000313" key="8">
    <source>
        <dbReference type="Proteomes" id="UP000648239"/>
    </source>
</evidence>
<feature type="domain" description="4Fe-4S ferredoxin-type" evidence="6">
    <location>
        <begin position="36"/>
        <end position="65"/>
    </location>
</feature>
<evidence type="ECO:0000256" key="3">
    <source>
        <dbReference type="ARBA" id="ARBA00022737"/>
    </source>
</evidence>
<evidence type="ECO:0000256" key="2">
    <source>
        <dbReference type="ARBA" id="ARBA00022723"/>
    </source>
</evidence>
<proteinExistence type="predicted"/>
<dbReference type="PANTHER" id="PTHR10849">
    <property type="entry name" value="NADH DEHYDROGENASE UBIQUINONE IRON-SULFUR PROTEIN 8, MITOCHONDRIAL"/>
    <property type="match status" value="1"/>
</dbReference>
<dbReference type="SUPFAM" id="SSF54862">
    <property type="entry name" value="4Fe-4S ferredoxins"/>
    <property type="match status" value="1"/>
</dbReference>
<name>A0A8J6Y6M8_9BACT</name>
<sequence>MAVTFRHWWRKPTTEQYPKERPKILPRFRGIPKLQDHPDVEGILCIACNQCSIICPDDCITVLGEPRTVGKGKQAKVFILDYERCCLCGLCEEVCPTTPVPAIFMSHEYELARYKRVDLMNDMKELYEPQPTKEYLK</sequence>
<reference evidence="7 8" key="1">
    <citation type="submission" date="2020-08" db="EMBL/GenBank/DDBJ databases">
        <title>Acidobacteriota in marine sediments use diverse sulfur dissimilation pathways.</title>
        <authorList>
            <person name="Wasmund K."/>
        </authorList>
    </citation>
    <scope>NUCLEOTIDE SEQUENCE [LARGE SCALE GENOMIC DNA]</scope>
    <source>
        <strain evidence="7">MAG AM4</strain>
    </source>
</reference>
<dbReference type="Proteomes" id="UP000648239">
    <property type="component" value="Unassembled WGS sequence"/>
</dbReference>
<dbReference type="InterPro" id="IPR010226">
    <property type="entry name" value="NADH_quinone_OxRdtase_chainI"/>
</dbReference>
<dbReference type="GO" id="GO:0051539">
    <property type="term" value="F:4 iron, 4 sulfur cluster binding"/>
    <property type="evidence" value="ECO:0007669"/>
    <property type="project" value="UniProtKB-KW"/>
</dbReference>
<dbReference type="GO" id="GO:0016651">
    <property type="term" value="F:oxidoreductase activity, acting on NAD(P)H"/>
    <property type="evidence" value="ECO:0007669"/>
    <property type="project" value="InterPro"/>
</dbReference>
<dbReference type="GO" id="GO:0016020">
    <property type="term" value="C:membrane"/>
    <property type="evidence" value="ECO:0007669"/>
    <property type="project" value="InterPro"/>
</dbReference>
<comment type="caution">
    <text evidence="7">The sequence shown here is derived from an EMBL/GenBank/DDBJ whole genome shotgun (WGS) entry which is preliminary data.</text>
</comment>
<evidence type="ECO:0000313" key="7">
    <source>
        <dbReference type="EMBL" id="MBD3866836.1"/>
    </source>
</evidence>
<feature type="domain" description="4Fe-4S ferredoxin-type" evidence="6">
    <location>
        <begin position="76"/>
        <end position="108"/>
    </location>
</feature>
<dbReference type="InterPro" id="IPR017896">
    <property type="entry name" value="4Fe4S_Fe-S-bd"/>
</dbReference>
<keyword evidence="2" id="KW-0479">Metal-binding</keyword>
<dbReference type="PROSITE" id="PS00198">
    <property type="entry name" value="4FE4S_FER_1"/>
    <property type="match status" value="1"/>
</dbReference>
<keyword evidence="3" id="KW-0677">Repeat</keyword>
<dbReference type="PROSITE" id="PS51379">
    <property type="entry name" value="4FE4S_FER_2"/>
    <property type="match status" value="2"/>
</dbReference>
<dbReference type="Gene3D" id="3.30.70.3270">
    <property type="match status" value="1"/>
</dbReference>
<dbReference type="EMBL" id="JACXWD010000003">
    <property type="protein sequence ID" value="MBD3866836.1"/>
    <property type="molecule type" value="Genomic_DNA"/>
</dbReference>
<gene>
    <name evidence="7" type="ORF">IFK94_01825</name>
</gene>
<keyword evidence="4" id="KW-0408">Iron</keyword>
<evidence type="ECO:0000256" key="4">
    <source>
        <dbReference type="ARBA" id="ARBA00023004"/>
    </source>
</evidence>
<dbReference type="Pfam" id="PF12838">
    <property type="entry name" value="Fer4_7"/>
    <property type="match status" value="1"/>
</dbReference>
<evidence type="ECO:0000256" key="1">
    <source>
        <dbReference type="ARBA" id="ARBA00022485"/>
    </source>
</evidence>
<dbReference type="AlphaFoldDB" id="A0A8J6Y6M8"/>
<dbReference type="GO" id="GO:0046872">
    <property type="term" value="F:metal ion binding"/>
    <property type="evidence" value="ECO:0007669"/>
    <property type="project" value="UniProtKB-KW"/>
</dbReference>
<dbReference type="InterPro" id="IPR017900">
    <property type="entry name" value="4Fe4S_Fe_S_CS"/>
</dbReference>
<keyword evidence="1" id="KW-0004">4Fe-4S</keyword>
<keyword evidence="5" id="KW-0411">Iron-sulfur</keyword>
<evidence type="ECO:0000256" key="5">
    <source>
        <dbReference type="ARBA" id="ARBA00023014"/>
    </source>
</evidence>
<accession>A0A8J6Y6M8</accession>
<organism evidence="7 8">
    <name type="scientific">Candidatus Polarisedimenticola svalbardensis</name>
    <dbReference type="NCBI Taxonomy" id="2886004"/>
    <lineage>
        <taxon>Bacteria</taxon>
        <taxon>Pseudomonadati</taxon>
        <taxon>Acidobacteriota</taxon>
        <taxon>Candidatus Polarisedimenticolia</taxon>
        <taxon>Candidatus Polarisedimenticolales</taxon>
        <taxon>Candidatus Polarisedimenticolaceae</taxon>
        <taxon>Candidatus Polarisedimenticola</taxon>
    </lineage>
</organism>
<evidence type="ECO:0000259" key="6">
    <source>
        <dbReference type="PROSITE" id="PS51379"/>
    </source>
</evidence>
<protein>
    <submittedName>
        <fullName evidence="7">NADH-quinone oxidoreductase subunit I</fullName>
    </submittedName>
</protein>